<gene>
    <name evidence="1" type="ORF">CHGG_10159</name>
</gene>
<dbReference type="EMBL" id="CH408035">
    <property type="protein sequence ID" value="EAQ83755.1"/>
    <property type="molecule type" value="Genomic_DNA"/>
</dbReference>
<dbReference type="VEuPathDB" id="FungiDB:CHGG_10159"/>
<organism evidence="1 2">
    <name type="scientific">Chaetomium globosum (strain ATCC 6205 / CBS 148.51 / DSM 1962 / NBRC 6347 / NRRL 1970)</name>
    <name type="common">Soil fungus</name>
    <dbReference type="NCBI Taxonomy" id="306901"/>
    <lineage>
        <taxon>Eukaryota</taxon>
        <taxon>Fungi</taxon>
        <taxon>Dikarya</taxon>
        <taxon>Ascomycota</taxon>
        <taxon>Pezizomycotina</taxon>
        <taxon>Sordariomycetes</taxon>
        <taxon>Sordariomycetidae</taxon>
        <taxon>Sordariales</taxon>
        <taxon>Chaetomiaceae</taxon>
        <taxon>Chaetomium</taxon>
    </lineage>
</organism>
<sequence>MTQGGGCHWVVRTCLQLMSRMWAEGDREVENRGPTSGQDLIKPIKYIRLRPVLLGKYVQRNPQAESDAALHRQHKVLNVYPCARRPCIYIYHNPS</sequence>
<dbReference type="RefSeq" id="XP_001228086.1">
    <property type="nucleotide sequence ID" value="XM_001228085.1"/>
</dbReference>
<proteinExistence type="predicted"/>
<dbReference type="AlphaFoldDB" id="Q2GPE5"/>
<evidence type="ECO:0000313" key="2">
    <source>
        <dbReference type="Proteomes" id="UP000001056"/>
    </source>
</evidence>
<keyword evidence="2" id="KW-1185">Reference proteome</keyword>
<protein>
    <submittedName>
        <fullName evidence="1">Uncharacterized protein</fullName>
    </submittedName>
</protein>
<accession>Q2GPE5</accession>
<evidence type="ECO:0000313" key="1">
    <source>
        <dbReference type="EMBL" id="EAQ83755.1"/>
    </source>
</evidence>
<dbReference type="HOGENOM" id="CLU_2372594_0_0_1"/>
<name>Q2GPE5_CHAGB</name>
<dbReference type="InParanoid" id="Q2GPE5"/>
<dbReference type="GeneID" id="4396615"/>
<dbReference type="Proteomes" id="UP000001056">
    <property type="component" value="Unassembled WGS sequence"/>
</dbReference>
<reference evidence="2" key="1">
    <citation type="journal article" date="2015" name="Genome Announc.">
        <title>Draft genome sequence of the cellulolytic fungus Chaetomium globosum.</title>
        <authorList>
            <person name="Cuomo C.A."/>
            <person name="Untereiner W.A."/>
            <person name="Ma L.-J."/>
            <person name="Grabherr M."/>
            <person name="Birren B.W."/>
        </authorList>
    </citation>
    <scope>NUCLEOTIDE SEQUENCE [LARGE SCALE GENOMIC DNA]</scope>
    <source>
        <strain evidence="2">ATCC 6205 / CBS 148.51 / DSM 1962 / NBRC 6347 / NRRL 1970</strain>
    </source>
</reference>